<gene>
    <name evidence="2" type="ORF">EAH69_07445</name>
</gene>
<keyword evidence="1" id="KW-1133">Transmembrane helix</keyword>
<feature type="transmembrane region" description="Helical" evidence="1">
    <location>
        <begin position="117"/>
        <end position="140"/>
    </location>
</feature>
<feature type="transmembrane region" description="Helical" evidence="1">
    <location>
        <begin position="12"/>
        <end position="32"/>
    </location>
</feature>
<accession>A0A3L9MA67</accession>
<feature type="transmembrane region" description="Helical" evidence="1">
    <location>
        <begin position="185"/>
        <end position="202"/>
    </location>
</feature>
<proteinExistence type="predicted"/>
<feature type="transmembrane region" description="Helical" evidence="1">
    <location>
        <begin position="161"/>
        <end position="179"/>
    </location>
</feature>
<dbReference type="AlphaFoldDB" id="A0A3L9MA67"/>
<keyword evidence="1" id="KW-0472">Membrane</keyword>
<keyword evidence="3" id="KW-1185">Reference proteome</keyword>
<feature type="transmembrane region" description="Helical" evidence="1">
    <location>
        <begin position="85"/>
        <end position="105"/>
    </location>
</feature>
<sequence>MEFKKLTLSEGLFAVIVISFILVAMTFSSAYYNDNYKISFEFQIYSLSAFLLAFTIMLMIIMVYFKINSFKELAIVVNSKSALDVLILVNCNILFFVLAFLFDNYMHLKNWSESLEFIGLLLLVTFLIGNFVAVFSVAFINFESPKFFSIGSINLQNAFGFLYYIFWIFLFFILSFILVYEGYPLISLSMLIFALIKVNLLSHCSY</sequence>
<evidence type="ECO:0000313" key="2">
    <source>
        <dbReference type="EMBL" id="RLZ09878.1"/>
    </source>
</evidence>
<reference evidence="2 3" key="1">
    <citation type="submission" date="2018-10" db="EMBL/GenBank/DDBJ databases">
        <authorList>
            <person name="Chen X."/>
        </authorList>
    </citation>
    <scope>NUCLEOTIDE SEQUENCE [LARGE SCALE GENOMIC DNA]</scope>
    <source>
        <strain evidence="2 3">YIM 102668</strain>
    </source>
</reference>
<protein>
    <submittedName>
        <fullName evidence="2">Uncharacterized protein</fullName>
    </submittedName>
</protein>
<feature type="transmembrane region" description="Helical" evidence="1">
    <location>
        <begin position="44"/>
        <end position="65"/>
    </location>
</feature>
<evidence type="ECO:0000256" key="1">
    <source>
        <dbReference type="SAM" id="Phobius"/>
    </source>
</evidence>
<comment type="caution">
    <text evidence="2">The sequence shown here is derived from an EMBL/GenBank/DDBJ whole genome shotgun (WGS) entry which is preliminary data.</text>
</comment>
<evidence type="ECO:0000313" key="3">
    <source>
        <dbReference type="Proteomes" id="UP000275348"/>
    </source>
</evidence>
<dbReference type="Proteomes" id="UP000275348">
    <property type="component" value="Unassembled WGS sequence"/>
</dbReference>
<organism evidence="2 3">
    <name type="scientific">Faecalibacter macacae</name>
    <dbReference type="NCBI Taxonomy" id="1859289"/>
    <lineage>
        <taxon>Bacteria</taxon>
        <taxon>Pseudomonadati</taxon>
        <taxon>Bacteroidota</taxon>
        <taxon>Flavobacteriia</taxon>
        <taxon>Flavobacteriales</taxon>
        <taxon>Weeksellaceae</taxon>
        <taxon>Faecalibacter</taxon>
    </lineage>
</organism>
<dbReference type="EMBL" id="RDOJ01000008">
    <property type="protein sequence ID" value="RLZ09878.1"/>
    <property type="molecule type" value="Genomic_DNA"/>
</dbReference>
<keyword evidence="1" id="KW-0812">Transmembrane</keyword>
<name>A0A3L9MA67_9FLAO</name>
<dbReference type="RefSeq" id="WP_121934560.1">
    <property type="nucleotide sequence ID" value="NZ_RDOJ01000008.1"/>
</dbReference>